<evidence type="ECO:0000313" key="3">
    <source>
        <dbReference type="Proteomes" id="UP000094385"/>
    </source>
</evidence>
<evidence type="ECO:0000313" key="2">
    <source>
        <dbReference type="EMBL" id="ODQ71780.1"/>
    </source>
</evidence>
<organism evidence="2 3">
    <name type="scientific">Lipomyces starkeyi NRRL Y-11557</name>
    <dbReference type="NCBI Taxonomy" id="675824"/>
    <lineage>
        <taxon>Eukaryota</taxon>
        <taxon>Fungi</taxon>
        <taxon>Dikarya</taxon>
        <taxon>Ascomycota</taxon>
        <taxon>Saccharomycotina</taxon>
        <taxon>Lipomycetes</taxon>
        <taxon>Lipomycetales</taxon>
        <taxon>Lipomycetaceae</taxon>
        <taxon>Lipomyces</taxon>
    </lineage>
</organism>
<dbReference type="Proteomes" id="UP000094385">
    <property type="component" value="Unassembled WGS sequence"/>
</dbReference>
<evidence type="ECO:0000256" key="1">
    <source>
        <dbReference type="SAM" id="SignalP"/>
    </source>
</evidence>
<keyword evidence="3" id="KW-1185">Reference proteome</keyword>
<gene>
    <name evidence="2" type="ORF">LIPSTDRAFT_331483</name>
</gene>
<dbReference type="AlphaFoldDB" id="A0A1E3Q2F0"/>
<dbReference type="EMBL" id="KV454297">
    <property type="protein sequence ID" value="ODQ71780.1"/>
    <property type="molecule type" value="Genomic_DNA"/>
</dbReference>
<feature type="chain" id="PRO_5009134056" description="Hydrophobin" evidence="1">
    <location>
        <begin position="21"/>
        <end position="89"/>
    </location>
</feature>
<sequence length="89" mass="9606">MLLSPRLLNLLYLWISTSQSSLVRKPEVRSQHSSAAELSLLHPPDTGLTQAGVCLGGCDSHGNSGGLICDPVVRFQGLLRRACGRHQMP</sequence>
<keyword evidence="1" id="KW-0732">Signal</keyword>
<proteinExistence type="predicted"/>
<reference evidence="2 3" key="1">
    <citation type="journal article" date="2016" name="Proc. Natl. Acad. Sci. U.S.A.">
        <title>Comparative genomics of biotechnologically important yeasts.</title>
        <authorList>
            <person name="Riley R."/>
            <person name="Haridas S."/>
            <person name="Wolfe K.H."/>
            <person name="Lopes M.R."/>
            <person name="Hittinger C.T."/>
            <person name="Goeker M."/>
            <person name="Salamov A.A."/>
            <person name="Wisecaver J.H."/>
            <person name="Long T.M."/>
            <person name="Calvey C.H."/>
            <person name="Aerts A.L."/>
            <person name="Barry K.W."/>
            <person name="Choi C."/>
            <person name="Clum A."/>
            <person name="Coughlan A.Y."/>
            <person name="Deshpande S."/>
            <person name="Douglass A.P."/>
            <person name="Hanson S.J."/>
            <person name="Klenk H.-P."/>
            <person name="LaButti K.M."/>
            <person name="Lapidus A."/>
            <person name="Lindquist E.A."/>
            <person name="Lipzen A.M."/>
            <person name="Meier-Kolthoff J.P."/>
            <person name="Ohm R.A."/>
            <person name="Otillar R.P."/>
            <person name="Pangilinan J.L."/>
            <person name="Peng Y."/>
            <person name="Rokas A."/>
            <person name="Rosa C.A."/>
            <person name="Scheuner C."/>
            <person name="Sibirny A.A."/>
            <person name="Slot J.C."/>
            <person name="Stielow J.B."/>
            <person name="Sun H."/>
            <person name="Kurtzman C.P."/>
            <person name="Blackwell M."/>
            <person name="Grigoriev I.V."/>
            <person name="Jeffries T.W."/>
        </authorList>
    </citation>
    <scope>NUCLEOTIDE SEQUENCE [LARGE SCALE GENOMIC DNA]</scope>
    <source>
        <strain evidence="2 3">NRRL Y-11557</strain>
    </source>
</reference>
<protein>
    <recommendedName>
        <fullName evidence="4">Hydrophobin</fullName>
    </recommendedName>
</protein>
<feature type="signal peptide" evidence="1">
    <location>
        <begin position="1"/>
        <end position="20"/>
    </location>
</feature>
<accession>A0A1E3Q2F0</accession>
<name>A0A1E3Q2F0_LIPST</name>
<evidence type="ECO:0008006" key="4">
    <source>
        <dbReference type="Google" id="ProtNLM"/>
    </source>
</evidence>